<name>A0ABR6W799_9BACT</name>
<dbReference type="Proteomes" id="UP000700732">
    <property type="component" value="Unassembled WGS sequence"/>
</dbReference>
<gene>
    <name evidence="2" type="ORF">FH603_2969</name>
</gene>
<comment type="caution">
    <text evidence="2">The sequence shown here is derived from an EMBL/GenBank/DDBJ whole genome shotgun (WGS) entry which is preliminary data.</text>
</comment>
<reference evidence="2 3" key="1">
    <citation type="submission" date="2019-06" db="EMBL/GenBank/DDBJ databases">
        <title>Spirosoma utsteinense sp. nov. isolated from Antarctic ice-free soils.</title>
        <authorList>
            <person name="Tahon G."/>
        </authorList>
    </citation>
    <scope>NUCLEOTIDE SEQUENCE [LARGE SCALE GENOMIC DNA]</scope>
    <source>
        <strain evidence="2 3">LMG 31447</strain>
    </source>
</reference>
<feature type="signal peptide" evidence="1">
    <location>
        <begin position="1"/>
        <end position="22"/>
    </location>
</feature>
<dbReference type="RefSeq" id="WP_186738228.1">
    <property type="nucleotide sequence ID" value="NZ_VFIA01000016.1"/>
</dbReference>
<proteinExistence type="predicted"/>
<evidence type="ECO:0000313" key="2">
    <source>
        <dbReference type="EMBL" id="MBC3792456.1"/>
    </source>
</evidence>
<keyword evidence="3" id="KW-1185">Reference proteome</keyword>
<evidence type="ECO:0000313" key="3">
    <source>
        <dbReference type="Proteomes" id="UP000700732"/>
    </source>
</evidence>
<keyword evidence="1" id="KW-0732">Signal</keyword>
<evidence type="ECO:0008006" key="4">
    <source>
        <dbReference type="Google" id="ProtNLM"/>
    </source>
</evidence>
<protein>
    <recommendedName>
        <fullName evidence="4">Outer membrane protein beta-barrel domain-containing protein</fullName>
    </recommendedName>
</protein>
<organism evidence="2 3">
    <name type="scientific">Spirosoma utsteinense</name>
    <dbReference type="NCBI Taxonomy" id="2585773"/>
    <lineage>
        <taxon>Bacteria</taxon>
        <taxon>Pseudomonadati</taxon>
        <taxon>Bacteroidota</taxon>
        <taxon>Cytophagia</taxon>
        <taxon>Cytophagales</taxon>
        <taxon>Cytophagaceae</taxon>
        <taxon>Spirosoma</taxon>
    </lineage>
</organism>
<evidence type="ECO:0000256" key="1">
    <source>
        <dbReference type="SAM" id="SignalP"/>
    </source>
</evidence>
<feature type="chain" id="PRO_5045086444" description="Outer membrane protein beta-barrel domain-containing protein" evidence="1">
    <location>
        <begin position="23"/>
        <end position="239"/>
    </location>
</feature>
<accession>A0ABR6W799</accession>
<sequence length="239" mass="26680">MKLTIWKTLLLLFVTTVQHSYAQQTYFNVPSSDVVDKHKVSVQQQVSFGESFRAGTTVNYGLGREWEIGLNVYNLDYLPSERRFTLNDSTVQEAYGPLLLLNSQKAFDITKHIEVAVGMQAGVNMSPRSKSKLVGYAYAHVAGSFHDEHYNWSMGVYGANSRYAGEGRRTGYQAGFDAGIFYQKVHLLGDFISGQHSLGQLILGVEVYAGKHFPLSIGWQRANQDGAQALVLQLTYNPE</sequence>
<dbReference type="EMBL" id="VFIA01000016">
    <property type="protein sequence ID" value="MBC3792456.1"/>
    <property type="molecule type" value="Genomic_DNA"/>
</dbReference>